<keyword evidence="2 6" id="KW-0812">Transmembrane</keyword>
<sequence length="505" mass="54865">MDDNDGDNPLIAAIPPSFAKFDAFPKLPASYKTRSGSRGILTLLVGFLAFLLMLNDLGEYVFGWPDYEFAVDRNPSSALKINVDLVVNMPCKYLSIDLRDAVGDRLFLSAHGLRRDGTKFDLSQATKLKEHAAALSAREAISQSRQSRGLLDGIFRRSSGDLFKPTYNYEKDASACRIYGTVETKKVTANLHVTTLGHGYSSREHVDHKFMNLSHVITEFSFGPHFPEIVQPLDNSFEVAVDPFVAYQYFLHVVPTTYVAPRSSPLETNQYSVTHYTRIHEHNKGTPGIFFKFDLDPMQITVHQRTTSLLRLIMRCIGVIGGVFVCMGYALRVTSKAVEVVSGAEDPGLVSAEASGAKVGLRTKWGGGEIRSRQKIVRQGSSWESGSYSPGPASAYSPSPYTAYNTTPVGSPFIQQSSYLGTPGQSQSPYFPGTPNSSMFGPPPTGRAPPPPPSRGGVPPNGPPTGLGVFAANPLPGTPSHSIFPPTPNPIHGGGFPKDDHKKDD</sequence>
<feature type="compositionally biased region" description="Low complexity" evidence="5">
    <location>
        <begin position="385"/>
        <end position="396"/>
    </location>
</feature>
<feature type="region of interest" description="Disordered" evidence="5">
    <location>
        <begin position="375"/>
        <end position="396"/>
    </location>
</feature>
<gene>
    <name evidence="9" type="ORF">CYLTODRAFT_491668</name>
</gene>
<reference evidence="9 10" key="1">
    <citation type="journal article" date="2015" name="Fungal Genet. Biol.">
        <title>Evolution of novel wood decay mechanisms in Agaricales revealed by the genome sequences of Fistulina hepatica and Cylindrobasidium torrendii.</title>
        <authorList>
            <person name="Floudas D."/>
            <person name="Held B.W."/>
            <person name="Riley R."/>
            <person name="Nagy L.G."/>
            <person name="Koehler G."/>
            <person name="Ransdell A.S."/>
            <person name="Younus H."/>
            <person name="Chow J."/>
            <person name="Chiniquy J."/>
            <person name="Lipzen A."/>
            <person name="Tritt A."/>
            <person name="Sun H."/>
            <person name="Haridas S."/>
            <person name="LaButti K."/>
            <person name="Ohm R.A."/>
            <person name="Kues U."/>
            <person name="Blanchette R.A."/>
            <person name="Grigoriev I.V."/>
            <person name="Minto R.E."/>
            <person name="Hibbett D.S."/>
        </authorList>
    </citation>
    <scope>NUCLEOTIDE SEQUENCE [LARGE SCALE GENOMIC DNA]</scope>
    <source>
        <strain evidence="9 10">FP15055 ss-10</strain>
    </source>
</reference>
<dbReference type="GO" id="GO:0006890">
    <property type="term" value="P:retrograde vesicle-mediated transport, Golgi to endoplasmic reticulum"/>
    <property type="evidence" value="ECO:0007669"/>
    <property type="project" value="TreeGrafter"/>
</dbReference>
<keyword evidence="10" id="KW-1185">Reference proteome</keyword>
<keyword evidence="3 6" id="KW-1133">Transmembrane helix</keyword>
<dbReference type="GO" id="GO:0005789">
    <property type="term" value="C:endoplasmic reticulum membrane"/>
    <property type="evidence" value="ECO:0007669"/>
    <property type="project" value="TreeGrafter"/>
</dbReference>
<feature type="compositionally biased region" description="Polar residues" evidence="5">
    <location>
        <begin position="415"/>
        <end position="439"/>
    </location>
</feature>
<evidence type="ECO:0000313" key="10">
    <source>
        <dbReference type="Proteomes" id="UP000054007"/>
    </source>
</evidence>
<evidence type="ECO:0000259" key="8">
    <source>
        <dbReference type="Pfam" id="PF13850"/>
    </source>
</evidence>
<dbReference type="PANTHER" id="PTHR10984:SF81">
    <property type="entry name" value="ER-DERIVED VESICLES PROTEIN ERV41"/>
    <property type="match status" value="1"/>
</dbReference>
<organism evidence="9 10">
    <name type="scientific">Cylindrobasidium torrendii FP15055 ss-10</name>
    <dbReference type="NCBI Taxonomy" id="1314674"/>
    <lineage>
        <taxon>Eukaryota</taxon>
        <taxon>Fungi</taxon>
        <taxon>Dikarya</taxon>
        <taxon>Basidiomycota</taxon>
        <taxon>Agaricomycotina</taxon>
        <taxon>Agaricomycetes</taxon>
        <taxon>Agaricomycetidae</taxon>
        <taxon>Agaricales</taxon>
        <taxon>Marasmiineae</taxon>
        <taxon>Physalacriaceae</taxon>
        <taxon>Cylindrobasidium</taxon>
    </lineage>
</organism>
<feature type="transmembrane region" description="Helical" evidence="6">
    <location>
        <begin position="312"/>
        <end position="331"/>
    </location>
</feature>
<keyword evidence="4 6" id="KW-0472">Membrane</keyword>
<dbReference type="Proteomes" id="UP000054007">
    <property type="component" value="Unassembled WGS sequence"/>
</dbReference>
<dbReference type="InterPro" id="IPR045888">
    <property type="entry name" value="Erv"/>
</dbReference>
<evidence type="ECO:0000256" key="4">
    <source>
        <dbReference type="ARBA" id="ARBA00023136"/>
    </source>
</evidence>
<dbReference type="EMBL" id="KN880562">
    <property type="protein sequence ID" value="KIY66202.1"/>
    <property type="molecule type" value="Genomic_DNA"/>
</dbReference>
<dbReference type="AlphaFoldDB" id="A0A0D7B6U3"/>
<dbReference type="InterPro" id="IPR039542">
    <property type="entry name" value="Erv_N"/>
</dbReference>
<evidence type="ECO:0000256" key="6">
    <source>
        <dbReference type="SAM" id="Phobius"/>
    </source>
</evidence>
<feature type="region of interest" description="Disordered" evidence="5">
    <location>
        <begin position="415"/>
        <end position="505"/>
    </location>
</feature>
<protein>
    <submittedName>
        <fullName evidence="9">DUF1692-domain-containing protein</fullName>
    </submittedName>
</protein>
<proteinExistence type="predicted"/>
<feature type="compositionally biased region" description="Pro residues" evidence="5">
    <location>
        <begin position="441"/>
        <end position="454"/>
    </location>
</feature>
<feature type="domain" description="Endoplasmic reticulum vesicle transporter C-terminal" evidence="7">
    <location>
        <begin position="171"/>
        <end position="328"/>
    </location>
</feature>
<name>A0A0D7B6U3_9AGAR</name>
<dbReference type="Pfam" id="PF13850">
    <property type="entry name" value="ERGIC_N"/>
    <property type="match status" value="1"/>
</dbReference>
<dbReference type="GO" id="GO:0006888">
    <property type="term" value="P:endoplasmic reticulum to Golgi vesicle-mediated transport"/>
    <property type="evidence" value="ECO:0007669"/>
    <property type="project" value="TreeGrafter"/>
</dbReference>
<evidence type="ECO:0000259" key="7">
    <source>
        <dbReference type="Pfam" id="PF07970"/>
    </source>
</evidence>
<evidence type="ECO:0000256" key="2">
    <source>
        <dbReference type="ARBA" id="ARBA00022692"/>
    </source>
</evidence>
<dbReference type="OrthoDB" id="5541786at2759"/>
<evidence type="ECO:0000256" key="3">
    <source>
        <dbReference type="ARBA" id="ARBA00022989"/>
    </source>
</evidence>
<dbReference type="GO" id="GO:0030134">
    <property type="term" value="C:COPII-coated ER to Golgi transport vesicle"/>
    <property type="evidence" value="ECO:0007669"/>
    <property type="project" value="TreeGrafter"/>
</dbReference>
<evidence type="ECO:0000313" key="9">
    <source>
        <dbReference type="EMBL" id="KIY66202.1"/>
    </source>
</evidence>
<feature type="transmembrane region" description="Helical" evidence="6">
    <location>
        <begin position="35"/>
        <end position="54"/>
    </location>
</feature>
<dbReference type="Pfam" id="PF07970">
    <property type="entry name" value="COPIIcoated_ERV"/>
    <property type="match status" value="1"/>
</dbReference>
<comment type="subcellular location">
    <subcellularLocation>
        <location evidence="1">Membrane</location>
    </subcellularLocation>
</comment>
<evidence type="ECO:0000256" key="1">
    <source>
        <dbReference type="ARBA" id="ARBA00004370"/>
    </source>
</evidence>
<accession>A0A0D7B6U3</accession>
<feature type="domain" description="Endoplasmic reticulum vesicle transporter N-terminal" evidence="8">
    <location>
        <begin position="19"/>
        <end position="105"/>
    </location>
</feature>
<dbReference type="PANTHER" id="PTHR10984">
    <property type="entry name" value="ENDOPLASMIC RETICULUM-GOLGI INTERMEDIATE COMPARTMENT PROTEIN"/>
    <property type="match status" value="1"/>
</dbReference>
<evidence type="ECO:0000256" key="5">
    <source>
        <dbReference type="SAM" id="MobiDB-lite"/>
    </source>
</evidence>
<dbReference type="GO" id="GO:0000139">
    <property type="term" value="C:Golgi membrane"/>
    <property type="evidence" value="ECO:0007669"/>
    <property type="project" value="TreeGrafter"/>
</dbReference>
<dbReference type="STRING" id="1314674.A0A0D7B6U3"/>
<dbReference type="InterPro" id="IPR012936">
    <property type="entry name" value="Erv_C"/>
</dbReference>